<evidence type="ECO:0000313" key="1">
    <source>
        <dbReference type="EMBL" id="MEQ2274405.1"/>
    </source>
</evidence>
<protein>
    <submittedName>
        <fullName evidence="1">Uncharacterized protein</fullName>
    </submittedName>
</protein>
<reference evidence="1 2" key="1">
    <citation type="submission" date="2021-06" db="EMBL/GenBank/DDBJ databases">
        <authorList>
            <person name="Palmer J.M."/>
        </authorList>
    </citation>
    <scope>NUCLEOTIDE SEQUENCE [LARGE SCALE GENOMIC DNA]</scope>
    <source>
        <strain evidence="1 2">XR_2019</strain>
        <tissue evidence="1">Muscle</tissue>
    </source>
</reference>
<comment type="caution">
    <text evidence="1">The sequence shown here is derived from an EMBL/GenBank/DDBJ whole genome shotgun (WGS) entry which is preliminary data.</text>
</comment>
<gene>
    <name evidence="1" type="ORF">XENORESO_020551</name>
</gene>
<proteinExistence type="predicted"/>
<evidence type="ECO:0000313" key="2">
    <source>
        <dbReference type="Proteomes" id="UP001444071"/>
    </source>
</evidence>
<accession>A0ABV0WXP6</accession>
<sequence length="116" mass="12768">MYINKICPLHLTHPLQGAVGCHCAAPGEHSGAKGLAQGPRVVICGIQTWPLVSPLEHKPPVLTTRPPLPRRIVTKRTGIPRYLDWDGKALQYTSFYTVQGKPTNRVIIKTFICFGA</sequence>
<dbReference type="Proteomes" id="UP001444071">
    <property type="component" value="Unassembled WGS sequence"/>
</dbReference>
<dbReference type="EMBL" id="JAHRIM010078136">
    <property type="protein sequence ID" value="MEQ2274405.1"/>
    <property type="molecule type" value="Genomic_DNA"/>
</dbReference>
<name>A0ABV0WXP6_9TELE</name>
<dbReference type="PROSITE" id="PS51257">
    <property type="entry name" value="PROKAR_LIPOPROTEIN"/>
    <property type="match status" value="1"/>
</dbReference>
<organism evidence="1 2">
    <name type="scientific">Xenotaenia resolanae</name>
    <dbReference type="NCBI Taxonomy" id="208358"/>
    <lineage>
        <taxon>Eukaryota</taxon>
        <taxon>Metazoa</taxon>
        <taxon>Chordata</taxon>
        <taxon>Craniata</taxon>
        <taxon>Vertebrata</taxon>
        <taxon>Euteleostomi</taxon>
        <taxon>Actinopterygii</taxon>
        <taxon>Neopterygii</taxon>
        <taxon>Teleostei</taxon>
        <taxon>Neoteleostei</taxon>
        <taxon>Acanthomorphata</taxon>
        <taxon>Ovalentaria</taxon>
        <taxon>Atherinomorphae</taxon>
        <taxon>Cyprinodontiformes</taxon>
        <taxon>Goodeidae</taxon>
        <taxon>Xenotaenia</taxon>
    </lineage>
</organism>
<keyword evidence="2" id="KW-1185">Reference proteome</keyword>